<proteinExistence type="predicted"/>
<organism evidence="2 3">
    <name type="scientific">Oidiodendron maius (strain Zn)</name>
    <dbReference type="NCBI Taxonomy" id="913774"/>
    <lineage>
        <taxon>Eukaryota</taxon>
        <taxon>Fungi</taxon>
        <taxon>Dikarya</taxon>
        <taxon>Ascomycota</taxon>
        <taxon>Pezizomycotina</taxon>
        <taxon>Leotiomycetes</taxon>
        <taxon>Leotiomycetes incertae sedis</taxon>
        <taxon>Myxotrichaceae</taxon>
        <taxon>Oidiodendron</taxon>
    </lineage>
</organism>
<dbReference type="OrthoDB" id="3913483at2759"/>
<gene>
    <name evidence="2" type="ORF">OIDMADRAFT_143041</name>
</gene>
<reference evidence="2 3" key="1">
    <citation type="submission" date="2014-04" db="EMBL/GenBank/DDBJ databases">
        <authorList>
            <consortium name="DOE Joint Genome Institute"/>
            <person name="Kuo A."/>
            <person name="Martino E."/>
            <person name="Perotto S."/>
            <person name="Kohler A."/>
            <person name="Nagy L.G."/>
            <person name="Floudas D."/>
            <person name="Copeland A."/>
            <person name="Barry K.W."/>
            <person name="Cichocki N."/>
            <person name="Veneault-Fourrey C."/>
            <person name="LaButti K."/>
            <person name="Lindquist E.A."/>
            <person name="Lipzen A."/>
            <person name="Lundell T."/>
            <person name="Morin E."/>
            <person name="Murat C."/>
            <person name="Sun H."/>
            <person name="Tunlid A."/>
            <person name="Henrissat B."/>
            <person name="Grigoriev I.V."/>
            <person name="Hibbett D.S."/>
            <person name="Martin F."/>
            <person name="Nordberg H.P."/>
            <person name="Cantor M.N."/>
            <person name="Hua S.X."/>
        </authorList>
    </citation>
    <scope>NUCLEOTIDE SEQUENCE [LARGE SCALE GENOMIC DNA]</scope>
    <source>
        <strain evidence="2 3">Zn</strain>
    </source>
</reference>
<dbReference type="HOGENOM" id="CLU_136305_2_0_1"/>
<reference evidence="3" key="2">
    <citation type="submission" date="2015-01" db="EMBL/GenBank/DDBJ databases">
        <title>Evolutionary Origins and Diversification of the Mycorrhizal Mutualists.</title>
        <authorList>
            <consortium name="DOE Joint Genome Institute"/>
            <consortium name="Mycorrhizal Genomics Consortium"/>
            <person name="Kohler A."/>
            <person name="Kuo A."/>
            <person name="Nagy L.G."/>
            <person name="Floudas D."/>
            <person name="Copeland A."/>
            <person name="Barry K.W."/>
            <person name="Cichocki N."/>
            <person name="Veneault-Fourrey C."/>
            <person name="LaButti K."/>
            <person name="Lindquist E.A."/>
            <person name="Lipzen A."/>
            <person name="Lundell T."/>
            <person name="Morin E."/>
            <person name="Murat C."/>
            <person name="Riley R."/>
            <person name="Ohm R."/>
            <person name="Sun H."/>
            <person name="Tunlid A."/>
            <person name="Henrissat B."/>
            <person name="Grigoriev I.V."/>
            <person name="Hibbett D.S."/>
            <person name="Martin F."/>
        </authorList>
    </citation>
    <scope>NUCLEOTIDE SEQUENCE [LARGE SCALE GENOMIC DNA]</scope>
    <source>
        <strain evidence="3">Zn</strain>
    </source>
</reference>
<feature type="region of interest" description="Disordered" evidence="1">
    <location>
        <begin position="1"/>
        <end position="102"/>
    </location>
</feature>
<sequence>MSGQKSKAYIIDERKSNLPLPAGPPTTSDWNSADERNVNVTRGSKESDDATRNAASASSTGLKGGPATEGSGVREERGADLSGVGREGKEHLSELPNDALKR</sequence>
<name>A0A0C3DMU9_OIDMZ</name>
<feature type="compositionally biased region" description="Basic and acidic residues" evidence="1">
    <location>
        <begin position="33"/>
        <end position="51"/>
    </location>
</feature>
<keyword evidence="3" id="KW-1185">Reference proteome</keyword>
<accession>A0A0C3DMU9</accession>
<evidence type="ECO:0000313" key="3">
    <source>
        <dbReference type="Proteomes" id="UP000054321"/>
    </source>
</evidence>
<dbReference type="AlphaFoldDB" id="A0A0C3DMU9"/>
<dbReference type="Proteomes" id="UP000054321">
    <property type="component" value="Unassembled WGS sequence"/>
</dbReference>
<protein>
    <submittedName>
        <fullName evidence="2">Uncharacterized protein</fullName>
    </submittedName>
</protein>
<dbReference type="EMBL" id="KN832873">
    <property type="protein sequence ID" value="KIN03353.1"/>
    <property type="molecule type" value="Genomic_DNA"/>
</dbReference>
<dbReference type="InParanoid" id="A0A0C3DMU9"/>
<evidence type="ECO:0000313" key="2">
    <source>
        <dbReference type="EMBL" id="KIN03353.1"/>
    </source>
</evidence>
<feature type="compositionally biased region" description="Basic and acidic residues" evidence="1">
    <location>
        <begin position="86"/>
        <end position="102"/>
    </location>
</feature>
<evidence type="ECO:0000256" key="1">
    <source>
        <dbReference type="SAM" id="MobiDB-lite"/>
    </source>
</evidence>